<gene>
    <name evidence="7" type="primary">fruR</name>
    <name evidence="7" type="ORF">AMETH_4865</name>
</gene>
<proteinExistence type="predicted"/>
<dbReference type="eggNOG" id="COG1349">
    <property type="taxonomic scope" value="Bacteria"/>
</dbReference>
<dbReference type="PRINTS" id="PR00037">
    <property type="entry name" value="HTHLACR"/>
</dbReference>
<sequence length="253" mass="27227">MYAEERQQQIVERARSLGRVDVSWLAANFEVTTETVRRDLTVLERQGVLRRVHGGAIPVERLGFEPGLADRDAVMTAEKERIAKAALAEVPDEGAILLDAGTTTARLAEILPADRELTVVTNAVSVVPQLALRPQLTVLLLGGRVRGRTLAAVEDWTLRALADTFVDVAFVGTNGISAERGLTTPDIGEAAVKRAMIRAARRTVVLADHTKVGNDCLARFGELSEVDKFVTDTGLDDGLAEDLRAAGPEVVLA</sequence>
<evidence type="ECO:0000259" key="6">
    <source>
        <dbReference type="PROSITE" id="PS51000"/>
    </source>
</evidence>
<dbReference type="EMBL" id="CP009110">
    <property type="protein sequence ID" value="AIJ24957.1"/>
    <property type="molecule type" value="Genomic_DNA"/>
</dbReference>
<evidence type="ECO:0000256" key="2">
    <source>
        <dbReference type="ARBA" id="ARBA00022491"/>
    </source>
</evidence>
<evidence type="ECO:0000313" key="8">
    <source>
        <dbReference type="Proteomes" id="UP000062973"/>
    </source>
</evidence>
<dbReference type="Pfam" id="PF00455">
    <property type="entry name" value="DeoRC"/>
    <property type="match status" value="1"/>
</dbReference>
<dbReference type="SMART" id="SM00420">
    <property type="entry name" value="HTH_DEOR"/>
    <property type="match status" value="1"/>
</dbReference>
<evidence type="ECO:0000313" key="7">
    <source>
        <dbReference type="EMBL" id="AIJ24957.1"/>
    </source>
</evidence>
<keyword evidence="8" id="KW-1185">Reference proteome</keyword>
<dbReference type="PROSITE" id="PS51000">
    <property type="entry name" value="HTH_DEOR_2"/>
    <property type="match status" value="1"/>
</dbReference>
<evidence type="ECO:0000256" key="3">
    <source>
        <dbReference type="ARBA" id="ARBA00023015"/>
    </source>
</evidence>
<dbReference type="InterPro" id="IPR037171">
    <property type="entry name" value="NagB/RpiA_transferase-like"/>
</dbReference>
<dbReference type="InterPro" id="IPR036388">
    <property type="entry name" value="WH-like_DNA-bd_sf"/>
</dbReference>
<accession>A0A076N4N8</accession>
<evidence type="ECO:0000256" key="4">
    <source>
        <dbReference type="ARBA" id="ARBA00023163"/>
    </source>
</evidence>
<dbReference type="Pfam" id="PF08220">
    <property type="entry name" value="HTH_DeoR"/>
    <property type="match status" value="1"/>
</dbReference>
<dbReference type="RefSeq" id="WP_017983795.1">
    <property type="nucleotide sequence ID" value="NZ_AQUL01000001.1"/>
</dbReference>
<comment type="function">
    <text evidence="5">Repressor of the lactose catabolism operon. Galactose-6-phosphate is the inducer.</text>
</comment>
<reference evidence="7 8" key="1">
    <citation type="submission" date="2014-07" db="EMBL/GenBank/DDBJ databases">
        <title>Whole Genome Sequence of the Amycolatopsis methanolica 239.</title>
        <authorList>
            <person name="Tang B."/>
        </authorList>
    </citation>
    <scope>NUCLEOTIDE SEQUENCE [LARGE SCALE GENOMIC DNA]</scope>
    <source>
        <strain evidence="7 8">239</strain>
    </source>
</reference>
<protein>
    <recommendedName>
        <fullName evidence="1">Lactose phosphotransferase system repressor</fullName>
    </recommendedName>
</protein>
<evidence type="ECO:0000256" key="5">
    <source>
        <dbReference type="ARBA" id="ARBA00024937"/>
    </source>
</evidence>
<keyword evidence="3" id="KW-0805">Transcription regulation</keyword>
<dbReference type="PANTHER" id="PTHR30363">
    <property type="entry name" value="HTH-TYPE TRANSCRIPTIONAL REGULATOR SRLR-RELATED"/>
    <property type="match status" value="1"/>
</dbReference>
<keyword evidence="4" id="KW-0804">Transcription</keyword>
<dbReference type="HOGENOM" id="CLU_060699_1_4_11"/>
<dbReference type="GO" id="GO:0003700">
    <property type="term" value="F:DNA-binding transcription factor activity"/>
    <property type="evidence" value="ECO:0007669"/>
    <property type="project" value="InterPro"/>
</dbReference>
<keyword evidence="2" id="KW-0678">Repressor</keyword>
<dbReference type="SMART" id="SM01134">
    <property type="entry name" value="DeoRC"/>
    <property type="match status" value="1"/>
</dbReference>
<dbReference type="PATRIC" id="fig|1068978.7.peg.5231"/>
<dbReference type="SUPFAM" id="SSF46785">
    <property type="entry name" value="Winged helix' DNA-binding domain"/>
    <property type="match status" value="1"/>
</dbReference>
<dbReference type="PANTHER" id="PTHR30363:SF4">
    <property type="entry name" value="GLYCEROL-3-PHOSPHATE REGULON REPRESSOR"/>
    <property type="match status" value="1"/>
</dbReference>
<dbReference type="OrthoDB" id="7688673at2"/>
<name>A0A076N4N8_AMYME</name>
<feature type="domain" description="HTH deoR-type" evidence="6">
    <location>
        <begin position="3"/>
        <end position="58"/>
    </location>
</feature>
<dbReference type="SUPFAM" id="SSF100950">
    <property type="entry name" value="NagB/RpiA/CoA transferase-like"/>
    <property type="match status" value="1"/>
</dbReference>
<organism evidence="7 8">
    <name type="scientific">Amycolatopsis methanolica 239</name>
    <dbReference type="NCBI Taxonomy" id="1068978"/>
    <lineage>
        <taxon>Bacteria</taxon>
        <taxon>Bacillati</taxon>
        <taxon>Actinomycetota</taxon>
        <taxon>Actinomycetes</taxon>
        <taxon>Pseudonocardiales</taxon>
        <taxon>Pseudonocardiaceae</taxon>
        <taxon>Amycolatopsis</taxon>
        <taxon>Amycolatopsis methanolica group</taxon>
    </lineage>
</organism>
<dbReference type="KEGG" id="amq:AMETH_4865"/>
<evidence type="ECO:0000256" key="1">
    <source>
        <dbReference type="ARBA" id="ARBA00021390"/>
    </source>
</evidence>
<dbReference type="AlphaFoldDB" id="A0A076N4N8"/>
<dbReference type="Gene3D" id="3.40.50.1360">
    <property type="match status" value="1"/>
</dbReference>
<dbReference type="STRING" id="1068978.AMETH_4865"/>
<dbReference type="InterPro" id="IPR050313">
    <property type="entry name" value="Carb_Metab_HTH_regulators"/>
</dbReference>
<dbReference type="InterPro" id="IPR036390">
    <property type="entry name" value="WH_DNA-bd_sf"/>
</dbReference>
<dbReference type="Gene3D" id="1.10.10.10">
    <property type="entry name" value="Winged helix-like DNA-binding domain superfamily/Winged helix DNA-binding domain"/>
    <property type="match status" value="1"/>
</dbReference>
<dbReference type="InterPro" id="IPR014036">
    <property type="entry name" value="DeoR-like_C"/>
</dbReference>
<dbReference type="InterPro" id="IPR001034">
    <property type="entry name" value="DeoR_HTH"/>
</dbReference>
<dbReference type="Proteomes" id="UP000062973">
    <property type="component" value="Chromosome"/>
</dbReference>